<dbReference type="KEGG" id="achi:CDG60_12885"/>
<dbReference type="EMBL" id="CP032134">
    <property type="protein sequence ID" value="AXY57377.1"/>
    <property type="molecule type" value="Genomic_DNA"/>
</dbReference>
<feature type="chain" id="PRO_5017780070" description="DUF11 domain-containing protein" evidence="2">
    <location>
        <begin position="34"/>
        <end position="932"/>
    </location>
</feature>
<dbReference type="NCBIfam" id="TIGR01451">
    <property type="entry name" value="B_ant_repeat"/>
    <property type="match status" value="2"/>
</dbReference>
<dbReference type="PANTHER" id="PTHR34819">
    <property type="entry name" value="LARGE CYSTEINE-RICH PERIPLASMIC PROTEIN OMCB"/>
    <property type="match status" value="1"/>
</dbReference>
<organism evidence="3 4">
    <name type="scientific">Acinetobacter chinensis</name>
    <dbReference type="NCBI Taxonomy" id="2004650"/>
    <lineage>
        <taxon>Bacteria</taxon>
        <taxon>Pseudomonadati</taxon>
        <taxon>Pseudomonadota</taxon>
        <taxon>Gammaproteobacteria</taxon>
        <taxon>Moraxellales</taxon>
        <taxon>Moraxellaceae</taxon>
        <taxon>Acinetobacter</taxon>
    </lineage>
</organism>
<dbReference type="InterPro" id="IPR051172">
    <property type="entry name" value="Chlamydia_OmcB"/>
</dbReference>
<dbReference type="SUPFAM" id="SSF49401">
    <property type="entry name" value="Bacterial adhesins"/>
    <property type="match status" value="1"/>
</dbReference>
<name>A0A3B7M0X8_9GAMM</name>
<protein>
    <recommendedName>
        <fullName evidence="5">DUF11 domain-containing protein</fullName>
    </recommendedName>
</protein>
<feature type="compositionally biased region" description="Basic and acidic residues" evidence="1">
    <location>
        <begin position="518"/>
        <end position="527"/>
    </location>
</feature>
<keyword evidence="2" id="KW-0732">Signal</keyword>
<evidence type="ECO:0000256" key="2">
    <source>
        <dbReference type="SAM" id="SignalP"/>
    </source>
</evidence>
<evidence type="ECO:0000313" key="3">
    <source>
        <dbReference type="EMBL" id="AXY57377.1"/>
    </source>
</evidence>
<dbReference type="Proteomes" id="UP000263753">
    <property type="component" value="Chromosome"/>
</dbReference>
<gene>
    <name evidence="3" type="ORF">CDG60_12885</name>
</gene>
<feature type="region of interest" description="Disordered" evidence="1">
    <location>
        <begin position="322"/>
        <end position="343"/>
    </location>
</feature>
<dbReference type="PANTHER" id="PTHR34819:SF3">
    <property type="entry name" value="CELL SURFACE PROTEIN"/>
    <property type="match status" value="1"/>
</dbReference>
<dbReference type="Gene3D" id="2.60.40.740">
    <property type="match status" value="1"/>
</dbReference>
<sequence length="932" mass="97640">MSNPIQTLKRNSLSLSVAAALGGLALVSTGAQAAAPAAGTLIKNAAVATYTENGTTTTLKSNEVETKVLQVGSFTLESDRTKTANQNAEVVMQHILTNTGNGTDTFTLTIGDVLTGDDWNFQKVEVYLDTDGNGTADGKPLTATDKITLDAGKSMNLVVVAKTPQAANAATAGQLKLTAESEKTIGTLKSQDNTDTVTIITGASFSVVKAVNVQAIDTSTAAQTVTYDLKYKNSGNGTANLVIEDVLDSKLAFVTGSVTLDGTVLTPWDGTGTAPTTNHYQVDGQKLTFTLVNVAFGKNGIVSFKASVAKGTVPGDITNIAKYDNDGPDPSTGGYNPDDPTNNTIVTVEGNHNGFISDSSDITKDKGGWTDKITLKSVTAGSSIDFGSGTESTTATDTGTDLEVIYIHNSGNTTDTFKVETLASTFPAGTKFSFYNAYGNALTSSIGQGVDTGPLAPGANFKLLVRVELPSGIEKTTASEVKVSITSVANSAKKDDLTLEIQEITKNAVDLSNGSGDHNGKQDDAKNAGEGPYDPADVIDSESTNPGVTVKFPVAVTNHGAKPEEYLFSTVVKTTDGTPVDLTDWVVEYFKEPAQNGTTCSGTPVTRTGSVQPTTATSDKTEYYCVKVTPPKGQDAGLYDVIFSVTSSAGVTDSMKDQVTVNAVRELVLTEDQHGTVYPGGVVRYEHTLTNNGNVTEGAGKNATDKSYFELGISHSVDNGFITTVYVDTDKNNIFDPSEDAAYSTSSADWIHALKKGESVKLWVIVQAPGTATNGLTDESKITITTTGVINKVAAPKVIYNTDTTTVAAGILDLYKTQAAWPTCADTPPGAMPTTGSTAGLEAKPGECIVYFITAENRGDQVVKDVQIKDVIPSYTTLKAPATLPADFNNTAGTKKGQFNYDAGSTKDLITDKFDLAPKEAAVLKFAVQVDK</sequence>
<proteinExistence type="predicted"/>
<evidence type="ECO:0008006" key="5">
    <source>
        <dbReference type="Google" id="ProtNLM"/>
    </source>
</evidence>
<evidence type="ECO:0000256" key="1">
    <source>
        <dbReference type="SAM" id="MobiDB-lite"/>
    </source>
</evidence>
<accession>A0A3B7M0X8</accession>
<dbReference type="InterPro" id="IPR008966">
    <property type="entry name" value="Adhesion_dom_sf"/>
</dbReference>
<feature type="signal peptide" evidence="2">
    <location>
        <begin position="1"/>
        <end position="33"/>
    </location>
</feature>
<dbReference type="RefSeq" id="WP_087511861.1">
    <property type="nucleotide sequence ID" value="NZ_CP032134.1"/>
</dbReference>
<reference evidence="4" key="1">
    <citation type="submission" date="2018-09" db="EMBL/GenBank/DDBJ databases">
        <title>The complete genome of Acinetobacter sp. strain WCHAc010005.</title>
        <authorList>
            <person name="Hu Y."/>
            <person name="Long H."/>
            <person name="Feng Y."/>
            <person name="Zong Z."/>
        </authorList>
    </citation>
    <scope>NUCLEOTIDE SEQUENCE [LARGE SCALE GENOMIC DNA]</scope>
    <source>
        <strain evidence="4">WCHAc010005</strain>
    </source>
</reference>
<feature type="region of interest" description="Disordered" evidence="1">
    <location>
        <begin position="510"/>
        <end position="545"/>
    </location>
</feature>
<evidence type="ECO:0000313" key="4">
    <source>
        <dbReference type="Proteomes" id="UP000263753"/>
    </source>
</evidence>
<dbReference type="AlphaFoldDB" id="A0A3B7M0X8"/>
<dbReference type="InterPro" id="IPR047589">
    <property type="entry name" value="DUF11_rpt"/>
</dbReference>